<proteinExistence type="predicted"/>
<name>A0A1N7RYI8_9BURK</name>
<keyword evidence="2" id="KW-1185">Reference proteome</keyword>
<protein>
    <submittedName>
        <fullName evidence="1">Uncharacterized protein</fullName>
    </submittedName>
</protein>
<reference evidence="1" key="1">
    <citation type="submission" date="2016-12" db="EMBL/GenBank/DDBJ databases">
        <authorList>
            <person name="Moulin L."/>
        </authorList>
    </citation>
    <scope>NUCLEOTIDE SEQUENCE [LARGE SCALE GENOMIC DNA]</scope>
    <source>
        <strain evidence="1">STM 7183</strain>
    </source>
</reference>
<evidence type="ECO:0000313" key="2">
    <source>
        <dbReference type="Proteomes" id="UP000195569"/>
    </source>
</evidence>
<organism evidence="1 2">
    <name type="scientific">Paraburkholderia piptadeniae</name>
    <dbReference type="NCBI Taxonomy" id="1701573"/>
    <lineage>
        <taxon>Bacteria</taxon>
        <taxon>Pseudomonadati</taxon>
        <taxon>Pseudomonadota</taxon>
        <taxon>Betaproteobacteria</taxon>
        <taxon>Burkholderiales</taxon>
        <taxon>Burkholderiaceae</taxon>
        <taxon>Paraburkholderia</taxon>
    </lineage>
</organism>
<dbReference type="EMBL" id="CYGY02000024">
    <property type="protein sequence ID" value="SIT40151.1"/>
    <property type="molecule type" value="Genomic_DNA"/>
</dbReference>
<comment type="caution">
    <text evidence="1">The sequence shown here is derived from an EMBL/GenBank/DDBJ whole genome shotgun (WGS) entry which is preliminary data.</text>
</comment>
<dbReference type="AlphaFoldDB" id="A0A1N7RYI8"/>
<dbReference type="Proteomes" id="UP000195569">
    <property type="component" value="Unassembled WGS sequence"/>
</dbReference>
<sequence length="89" mass="10468">MPRHSVRRKAAAGFNCYGKKPAEFIYLSLDNPDAIVFVLKRDEELLRHQPRIDTNTIRVDIDIDLRIDIDTLHRTFDSGYVVRTDRFIH</sequence>
<gene>
    <name evidence="1" type="ORF">BN2476_240013</name>
</gene>
<evidence type="ECO:0000313" key="1">
    <source>
        <dbReference type="EMBL" id="SIT40151.1"/>
    </source>
</evidence>
<accession>A0A1N7RYI8</accession>